<keyword evidence="3 5" id="KW-1133">Transmembrane helix</keyword>
<gene>
    <name evidence="6" type="ORF">METZ01_LOCUS148657</name>
</gene>
<evidence type="ECO:0000256" key="4">
    <source>
        <dbReference type="ARBA" id="ARBA00023136"/>
    </source>
</evidence>
<accession>A0A382A4C2</accession>
<comment type="subcellular location">
    <subcellularLocation>
        <location evidence="1">Endomembrane system</location>
        <topology evidence="1">Multi-pass membrane protein</topology>
    </subcellularLocation>
</comment>
<proteinExistence type="predicted"/>
<organism evidence="6">
    <name type="scientific">marine metagenome</name>
    <dbReference type="NCBI Taxonomy" id="408172"/>
    <lineage>
        <taxon>unclassified sequences</taxon>
        <taxon>metagenomes</taxon>
        <taxon>ecological metagenomes</taxon>
    </lineage>
</organism>
<dbReference type="GO" id="GO:0012505">
    <property type="term" value="C:endomembrane system"/>
    <property type="evidence" value="ECO:0007669"/>
    <property type="project" value="UniProtKB-SubCell"/>
</dbReference>
<dbReference type="PANTHER" id="PTHR12714:SF9">
    <property type="entry name" value="PROTEIN-S-ISOPRENYLCYSTEINE O-METHYLTRANSFERASE"/>
    <property type="match status" value="1"/>
</dbReference>
<dbReference type="AlphaFoldDB" id="A0A382A4C2"/>
<dbReference type="EMBL" id="UINC01023675">
    <property type="protein sequence ID" value="SVA95803.1"/>
    <property type="molecule type" value="Genomic_DNA"/>
</dbReference>
<feature type="transmembrane region" description="Helical" evidence="5">
    <location>
        <begin position="20"/>
        <end position="42"/>
    </location>
</feature>
<dbReference type="Gene3D" id="1.20.120.1630">
    <property type="match status" value="1"/>
</dbReference>
<evidence type="ECO:0000256" key="3">
    <source>
        <dbReference type="ARBA" id="ARBA00022989"/>
    </source>
</evidence>
<dbReference type="InterPro" id="IPR007318">
    <property type="entry name" value="Phopholipid_MeTrfase"/>
</dbReference>
<dbReference type="PANTHER" id="PTHR12714">
    <property type="entry name" value="PROTEIN-S ISOPRENYLCYSTEINE O-METHYLTRANSFERASE"/>
    <property type="match status" value="1"/>
</dbReference>
<evidence type="ECO:0000313" key="6">
    <source>
        <dbReference type="EMBL" id="SVA95803.1"/>
    </source>
</evidence>
<dbReference type="Pfam" id="PF04191">
    <property type="entry name" value="PEMT"/>
    <property type="match status" value="1"/>
</dbReference>
<dbReference type="PROSITE" id="PS50244">
    <property type="entry name" value="S5A_REDUCTASE"/>
    <property type="match status" value="1"/>
</dbReference>
<evidence type="ECO:0000256" key="2">
    <source>
        <dbReference type="ARBA" id="ARBA00022692"/>
    </source>
</evidence>
<keyword evidence="2 5" id="KW-0812">Transmembrane</keyword>
<keyword evidence="4 5" id="KW-0472">Membrane</keyword>
<sequence>MNIRNFFFKYRSYTPLPLALGILYFSSPNHAMLEVGIFLLALGESIRIWSVRYAGGATRTTEVGAPFLCTSGPFSVVRNPLYIGNMIIYTSFVLIAGNENLWVMVGITWMFFIIQYGLIVSLEENTLYRLFGDEYNIYRKNVSALIPRISPWKGGTSTKPNHLLKTLKTEKRTLQNIVFVLLLIVFRNQI</sequence>
<dbReference type="GO" id="GO:0016740">
    <property type="term" value="F:transferase activity"/>
    <property type="evidence" value="ECO:0007669"/>
    <property type="project" value="UniProtKB-ARBA"/>
</dbReference>
<name>A0A382A4C2_9ZZZZ</name>
<feature type="transmembrane region" description="Helical" evidence="5">
    <location>
        <begin position="102"/>
        <end position="122"/>
    </location>
</feature>
<protein>
    <submittedName>
        <fullName evidence="6">Uncharacterized protein</fullName>
    </submittedName>
</protein>
<evidence type="ECO:0000256" key="5">
    <source>
        <dbReference type="SAM" id="Phobius"/>
    </source>
</evidence>
<reference evidence="6" key="1">
    <citation type="submission" date="2018-05" db="EMBL/GenBank/DDBJ databases">
        <authorList>
            <person name="Lanie J.A."/>
            <person name="Ng W.-L."/>
            <person name="Kazmierczak K.M."/>
            <person name="Andrzejewski T.M."/>
            <person name="Davidsen T.M."/>
            <person name="Wayne K.J."/>
            <person name="Tettelin H."/>
            <person name="Glass J.I."/>
            <person name="Rusch D."/>
            <person name="Podicherti R."/>
            <person name="Tsui H.-C.T."/>
            <person name="Winkler M.E."/>
        </authorList>
    </citation>
    <scope>NUCLEOTIDE SEQUENCE</scope>
</reference>
<feature type="transmembrane region" description="Helical" evidence="5">
    <location>
        <begin position="80"/>
        <end position="96"/>
    </location>
</feature>
<evidence type="ECO:0000256" key="1">
    <source>
        <dbReference type="ARBA" id="ARBA00004127"/>
    </source>
</evidence>